<evidence type="ECO:0008006" key="3">
    <source>
        <dbReference type="Google" id="ProtNLM"/>
    </source>
</evidence>
<protein>
    <recommendedName>
        <fullName evidence="3">PAS domain-containing protein</fullName>
    </recommendedName>
</protein>
<evidence type="ECO:0000313" key="1">
    <source>
        <dbReference type="EMBL" id="SEB77116.1"/>
    </source>
</evidence>
<sequence>MPFRSADPSVVKSITQRVLLNAWLRALRMPDALPLLCDFHTDGTADERADMMGFDVVGSGDAARFLITQEGARLTTAYGNEHVEPRLRTNRYLDDAIGPERYAGVILSYRACLARKRPTYTVAELTDADGKDVSYERLLLPFGRGDTVEHIIGSYKAISIEGGFRLHNLMGVKAKAVPVVTVRAVIDRRFVPADHPASQDSVELI</sequence>
<dbReference type="Proteomes" id="UP000198992">
    <property type="component" value="Unassembled WGS sequence"/>
</dbReference>
<dbReference type="OrthoDB" id="8139804at2"/>
<proteinExistence type="predicted"/>
<accession>A0A1H4M2D1</accession>
<organism evidence="1 2">
    <name type="scientific">Bradyrhizobium erythrophlei</name>
    <dbReference type="NCBI Taxonomy" id="1437360"/>
    <lineage>
        <taxon>Bacteria</taxon>
        <taxon>Pseudomonadati</taxon>
        <taxon>Pseudomonadota</taxon>
        <taxon>Alphaproteobacteria</taxon>
        <taxon>Hyphomicrobiales</taxon>
        <taxon>Nitrobacteraceae</taxon>
        <taxon>Bradyrhizobium</taxon>
    </lineage>
</organism>
<gene>
    <name evidence="1" type="ORF">SAMN05444164_0184</name>
</gene>
<evidence type="ECO:0000313" key="2">
    <source>
        <dbReference type="Proteomes" id="UP000198992"/>
    </source>
</evidence>
<dbReference type="EMBL" id="FNTH01000001">
    <property type="protein sequence ID" value="SEB77116.1"/>
    <property type="molecule type" value="Genomic_DNA"/>
</dbReference>
<name>A0A1H4M2D1_9BRAD</name>
<dbReference type="AlphaFoldDB" id="A0A1H4M2D1"/>
<reference evidence="1 2" key="1">
    <citation type="submission" date="2016-10" db="EMBL/GenBank/DDBJ databases">
        <authorList>
            <person name="de Groot N.N."/>
        </authorList>
    </citation>
    <scope>NUCLEOTIDE SEQUENCE [LARGE SCALE GENOMIC DNA]</scope>
    <source>
        <strain evidence="1 2">MT12</strain>
    </source>
</reference>
<dbReference type="RefSeq" id="WP_092113356.1">
    <property type="nucleotide sequence ID" value="NZ_FNTH01000001.1"/>
</dbReference>